<keyword evidence="6" id="KW-0472">Membrane</keyword>
<evidence type="ECO:0000256" key="5">
    <source>
        <dbReference type="SAM" id="Coils"/>
    </source>
</evidence>
<reference evidence="10" key="1">
    <citation type="submission" date="2017-01" db="EMBL/GenBank/DDBJ databases">
        <authorList>
            <person name="Varghese N."/>
            <person name="Submissions S."/>
        </authorList>
    </citation>
    <scope>NUCLEOTIDE SEQUENCE [LARGE SCALE GENOMIC DNA]</scope>
    <source>
        <strain evidence="10">DSM 18714</strain>
    </source>
</reference>
<gene>
    <name evidence="9" type="ORF">SAMN05421795_104228</name>
</gene>
<dbReference type="GO" id="GO:0016020">
    <property type="term" value="C:membrane"/>
    <property type="evidence" value="ECO:0007669"/>
    <property type="project" value="UniProtKB-SubCell"/>
</dbReference>
<keyword evidence="4" id="KW-0807">Transducer</keyword>
<organism evidence="9 10">
    <name type="scientific">Phaeovulum vinaykumarii</name>
    <dbReference type="NCBI Taxonomy" id="407234"/>
    <lineage>
        <taxon>Bacteria</taxon>
        <taxon>Pseudomonadati</taxon>
        <taxon>Pseudomonadota</taxon>
        <taxon>Alphaproteobacteria</taxon>
        <taxon>Rhodobacterales</taxon>
        <taxon>Paracoccaceae</taxon>
        <taxon>Phaeovulum</taxon>
    </lineage>
</organism>
<dbReference type="FunFam" id="1.10.287.950:FF:000001">
    <property type="entry name" value="Methyl-accepting chemotaxis sensory transducer"/>
    <property type="match status" value="1"/>
</dbReference>
<evidence type="ECO:0000256" key="4">
    <source>
        <dbReference type="PROSITE-ProRule" id="PRU00284"/>
    </source>
</evidence>
<dbReference type="AlphaFoldDB" id="A0A1N7LXB3"/>
<evidence type="ECO:0000256" key="6">
    <source>
        <dbReference type="SAM" id="Phobius"/>
    </source>
</evidence>
<dbReference type="PRINTS" id="PR00260">
    <property type="entry name" value="CHEMTRNSDUCR"/>
</dbReference>
<dbReference type="PROSITE" id="PS50885">
    <property type="entry name" value="HAMP"/>
    <property type="match status" value="2"/>
</dbReference>
<feature type="coiled-coil region" evidence="5">
    <location>
        <begin position="350"/>
        <end position="410"/>
    </location>
</feature>
<dbReference type="Pfam" id="PF00015">
    <property type="entry name" value="MCPsignal"/>
    <property type="match status" value="1"/>
</dbReference>
<keyword evidence="5" id="KW-0175">Coiled coil</keyword>
<dbReference type="GO" id="GO:0007165">
    <property type="term" value="P:signal transduction"/>
    <property type="evidence" value="ECO:0007669"/>
    <property type="project" value="UniProtKB-KW"/>
</dbReference>
<evidence type="ECO:0000313" key="9">
    <source>
        <dbReference type="EMBL" id="SIS78460.1"/>
    </source>
</evidence>
<feature type="domain" description="HAMP" evidence="8">
    <location>
        <begin position="451"/>
        <end position="503"/>
    </location>
</feature>
<dbReference type="Gene3D" id="1.20.120.1530">
    <property type="match status" value="1"/>
</dbReference>
<evidence type="ECO:0000313" key="10">
    <source>
        <dbReference type="Proteomes" id="UP000186098"/>
    </source>
</evidence>
<evidence type="ECO:0000256" key="2">
    <source>
        <dbReference type="ARBA" id="ARBA00022500"/>
    </source>
</evidence>
<evidence type="ECO:0000256" key="1">
    <source>
        <dbReference type="ARBA" id="ARBA00004370"/>
    </source>
</evidence>
<protein>
    <submittedName>
        <fullName evidence="9">Methyl-accepting chemotaxis protein</fullName>
    </submittedName>
</protein>
<dbReference type="SUPFAM" id="SSF58104">
    <property type="entry name" value="Methyl-accepting chemotaxis protein (MCP) signaling domain"/>
    <property type="match status" value="1"/>
</dbReference>
<dbReference type="InterPro" id="IPR032255">
    <property type="entry name" value="HBM"/>
</dbReference>
<keyword evidence="6" id="KW-1133">Transmembrane helix</keyword>
<dbReference type="GO" id="GO:0004888">
    <property type="term" value="F:transmembrane signaling receptor activity"/>
    <property type="evidence" value="ECO:0007669"/>
    <property type="project" value="InterPro"/>
</dbReference>
<dbReference type="InterPro" id="IPR004089">
    <property type="entry name" value="MCPsignal_dom"/>
</dbReference>
<dbReference type="SMART" id="SM01358">
    <property type="entry name" value="HBM"/>
    <property type="match status" value="1"/>
</dbReference>
<dbReference type="STRING" id="407234.SAMN05421795_104228"/>
<feature type="domain" description="Methyl-accepting transducer" evidence="7">
    <location>
        <begin position="508"/>
        <end position="737"/>
    </location>
</feature>
<accession>A0A1N7LXB3</accession>
<feature type="transmembrane region" description="Helical" evidence="6">
    <location>
        <begin position="285"/>
        <end position="306"/>
    </location>
</feature>
<evidence type="ECO:0000259" key="8">
    <source>
        <dbReference type="PROSITE" id="PS50885"/>
    </source>
</evidence>
<proteinExistence type="inferred from homology"/>
<sequence length="766" mass="80595">MPGLLKNDFSAHLTRMVLCVLLCAGLVAGGTVFQQRVERDLSDQQARIEQLGVALSAVERDLAAAREVEHHFALTRDVAAVGEHDALLRDLGTRLAALTTTAGTLDLREIREKAAALQADVTGYGDAFAHLAAVRGQLGLDEKSGLEGALREAVHGAEDIVNTIGAPELLVKILMMRRHEKDFIMRRDPKYIDRLDARVAEFGAFPAAMFGSESRRAEALEKIALYQTAFHRFADLTLGLDDLQAKTAAAYDTLLPQLETLHADIDTGIAGLRAAAEQQKAQVHWLNLAIAVAGLAIFALVAWRLFRATAAPLRAVTRAVGQLAAGDTEIKVPASRVTEVRAIGAALETFRQTMIERARLEAEARAATEREAAARAAADARERADAAEAAARAEAECQELEARMAREARIVAEIAEVVGTCAAGDFTRRLDLSDKTGVFAELCAGMNRVGEAANAGLGAVRVALGHLAQGDLSYRMPVHFQGVFAEIAEAMNSTAESLVNTVQEISVSAQTVDGSAREIAGAAEDLARRSEQNAAMLEQSAAALDEMTSSVRSAAAAAEQAQAEVEGISERATEGEAVVQRAVAAMDAIQASSQGIGKILEVIEEIAFQTNLLALNAGVEAARAGEAGRGFAVVANEVRALSQRSSEASGEIAALIATADNNVRRGVELVHESGRALGGIAGGVTDVTGKIRDIVKSVSETSTGIAEISRATNELDRTTQQNAAVFEQTNAAVRALQGEAESLAGAVAGFRLSQEGAGARGGSRAA</sequence>
<keyword evidence="10" id="KW-1185">Reference proteome</keyword>
<dbReference type="Gene3D" id="1.10.287.950">
    <property type="entry name" value="Methyl-accepting chemotaxis protein"/>
    <property type="match status" value="1"/>
</dbReference>
<dbReference type="PANTHER" id="PTHR43531:SF11">
    <property type="entry name" value="METHYL-ACCEPTING CHEMOTAXIS PROTEIN 3"/>
    <property type="match status" value="1"/>
</dbReference>
<dbReference type="Proteomes" id="UP000186098">
    <property type="component" value="Unassembled WGS sequence"/>
</dbReference>
<keyword evidence="2" id="KW-0145">Chemotaxis</keyword>
<evidence type="ECO:0000256" key="3">
    <source>
        <dbReference type="ARBA" id="ARBA00029447"/>
    </source>
</evidence>
<comment type="subcellular location">
    <subcellularLocation>
        <location evidence="1">Membrane</location>
    </subcellularLocation>
</comment>
<dbReference type="CDD" id="cd11386">
    <property type="entry name" value="MCP_signal"/>
    <property type="match status" value="1"/>
</dbReference>
<feature type="domain" description="HAMP" evidence="8">
    <location>
        <begin position="307"/>
        <end position="359"/>
    </location>
</feature>
<dbReference type="InterPro" id="IPR051310">
    <property type="entry name" value="MCP_chemotaxis"/>
</dbReference>
<name>A0A1N7LXB3_9RHOB</name>
<dbReference type="InterPro" id="IPR003660">
    <property type="entry name" value="HAMP_dom"/>
</dbReference>
<dbReference type="PROSITE" id="PS50111">
    <property type="entry name" value="CHEMOTAXIS_TRANSDUC_2"/>
    <property type="match status" value="1"/>
</dbReference>
<dbReference type="Pfam" id="PF00672">
    <property type="entry name" value="HAMP"/>
    <property type="match status" value="1"/>
</dbReference>
<dbReference type="SMART" id="SM00304">
    <property type="entry name" value="HAMP"/>
    <property type="match status" value="2"/>
</dbReference>
<comment type="similarity">
    <text evidence="3">Belongs to the methyl-accepting chemotaxis (MCP) protein family.</text>
</comment>
<dbReference type="GO" id="GO:0006935">
    <property type="term" value="P:chemotaxis"/>
    <property type="evidence" value="ECO:0007669"/>
    <property type="project" value="UniProtKB-KW"/>
</dbReference>
<dbReference type="EMBL" id="FTOM01000004">
    <property type="protein sequence ID" value="SIS78460.1"/>
    <property type="molecule type" value="Genomic_DNA"/>
</dbReference>
<keyword evidence="6" id="KW-0812">Transmembrane</keyword>
<dbReference type="SMART" id="SM00283">
    <property type="entry name" value="MA"/>
    <property type="match status" value="1"/>
</dbReference>
<dbReference type="InterPro" id="IPR004090">
    <property type="entry name" value="Chemotax_Me-accpt_rcpt"/>
</dbReference>
<dbReference type="Gene3D" id="6.10.340.10">
    <property type="match status" value="1"/>
</dbReference>
<feature type="coiled-coil region" evidence="5">
    <location>
        <begin position="527"/>
        <end position="571"/>
    </location>
</feature>
<dbReference type="PANTHER" id="PTHR43531">
    <property type="entry name" value="PROTEIN ICFG"/>
    <property type="match status" value="1"/>
</dbReference>
<evidence type="ECO:0000259" key="7">
    <source>
        <dbReference type="PROSITE" id="PS50111"/>
    </source>
</evidence>
<dbReference type="Pfam" id="PF18947">
    <property type="entry name" value="HAMP_2"/>
    <property type="match status" value="1"/>
</dbReference>